<comment type="similarity">
    <text evidence="2">Belongs to the ZapA family. Type 1 subfamily.</text>
</comment>
<gene>
    <name evidence="13" type="primary">zapA</name>
    <name evidence="13" type="ORF">MBHS_02893</name>
</gene>
<evidence type="ECO:0000313" key="14">
    <source>
        <dbReference type="Proteomes" id="UP000236724"/>
    </source>
</evidence>
<evidence type="ECO:0000256" key="10">
    <source>
        <dbReference type="ARBA" id="ARBA00026068"/>
    </source>
</evidence>
<evidence type="ECO:0000256" key="3">
    <source>
        <dbReference type="ARBA" id="ARBA00015195"/>
    </source>
</evidence>
<dbReference type="InterPro" id="IPR007838">
    <property type="entry name" value="Cell_div_ZapA-like"/>
</dbReference>
<comment type="subcellular location">
    <subcellularLocation>
        <location evidence="1">Cytoplasm</location>
    </subcellularLocation>
</comment>
<dbReference type="Proteomes" id="UP000236724">
    <property type="component" value="Unassembled WGS sequence"/>
</dbReference>
<protein>
    <recommendedName>
        <fullName evidence="3">Cell division protein ZapA</fullName>
    </recommendedName>
    <alternativeName>
        <fullName evidence="11">Z ring-associated protein ZapA</fullName>
    </alternativeName>
</protein>
<keyword evidence="7" id="KW-0717">Septation</keyword>
<comment type="function">
    <text evidence="9">Activator of cell division through the inhibition of FtsZ GTPase activity, therefore promoting FtsZ assembly into bundles of protofilaments necessary for the formation of the division Z ring. It is recruited early at mid-cell but it is not essential for cell division.</text>
</comment>
<keyword evidence="8" id="KW-0131">Cell cycle</keyword>
<accession>A0A1H6FAA7</accession>
<feature type="coiled-coil region" evidence="12">
    <location>
        <begin position="67"/>
        <end position="108"/>
    </location>
</feature>
<dbReference type="PANTHER" id="PTHR34981:SF1">
    <property type="entry name" value="CELL DIVISION PROTEIN ZAPA"/>
    <property type="match status" value="1"/>
</dbReference>
<keyword evidence="14" id="KW-1185">Reference proteome</keyword>
<dbReference type="GO" id="GO:0000917">
    <property type="term" value="P:division septum assembly"/>
    <property type="evidence" value="ECO:0007669"/>
    <property type="project" value="UniProtKB-KW"/>
</dbReference>
<evidence type="ECO:0000256" key="4">
    <source>
        <dbReference type="ARBA" id="ARBA00022490"/>
    </source>
</evidence>
<dbReference type="EMBL" id="FMSV02000512">
    <property type="protein sequence ID" value="SEH07027.1"/>
    <property type="molecule type" value="Genomic_DNA"/>
</dbReference>
<dbReference type="GO" id="GO:0043093">
    <property type="term" value="P:FtsZ-dependent cytokinesis"/>
    <property type="evidence" value="ECO:0007669"/>
    <property type="project" value="TreeGrafter"/>
</dbReference>
<dbReference type="Gene3D" id="1.20.5.50">
    <property type="match status" value="1"/>
</dbReference>
<evidence type="ECO:0000256" key="8">
    <source>
        <dbReference type="ARBA" id="ARBA00023306"/>
    </source>
</evidence>
<dbReference type="GO" id="GO:0030428">
    <property type="term" value="C:cell septum"/>
    <property type="evidence" value="ECO:0007669"/>
    <property type="project" value="TreeGrafter"/>
</dbReference>
<dbReference type="AlphaFoldDB" id="A0A1H6FAA7"/>
<dbReference type="InterPro" id="IPR042233">
    <property type="entry name" value="Cell_div_ZapA_N"/>
</dbReference>
<dbReference type="GO" id="GO:0032153">
    <property type="term" value="C:cell division site"/>
    <property type="evidence" value="ECO:0007669"/>
    <property type="project" value="TreeGrafter"/>
</dbReference>
<proteinExistence type="inferred from homology"/>
<dbReference type="Pfam" id="PF05164">
    <property type="entry name" value="ZapA"/>
    <property type="match status" value="1"/>
</dbReference>
<organism evidence="13 14">
    <name type="scientific">Candidatus Venteria ishoeyi</name>
    <dbReference type="NCBI Taxonomy" id="1899563"/>
    <lineage>
        <taxon>Bacteria</taxon>
        <taxon>Pseudomonadati</taxon>
        <taxon>Pseudomonadota</taxon>
        <taxon>Gammaproteobacteria</taxon>
        <taxon>Thiotrichales</taxon>
        <taxon>Thiotrichaceae</taxon>
        <taxon>Venteria</taxon>
    </lineage>
</organism>
<dbReference type="GO" id="GO:0005829">
    <property type="term" value="C:cytosol"/>
    <property type="evidence" value="ECO:0007669"/>
    <property type="project" value="TreeGrafter"/>
</dbReference>
<reference evidence="13 14" key="1">
    <citation type="submission" date="2016-10" db="EMBL/GenBank/DDBJ databases">
        <authorList>
            <person name="de Groot N.N."/>
        </authorList>
    </citation>
    <scope>NUCLEOTIDE SEQUENCE [LARGE SCALE GENOMIC DNA]</scope>
    <source>
        <strain evidence="13">MBHS1</strain>
    </source>
</reference>
<keyword evidence="6 12" id="KW-0175">Coiled coil</keyword>
<dbReference type="SUPFAM" id="SSF102829">
    <property type="entry name" value="Cell division protein ZapA-like"/>
    <property type="match status" value="1"/>
</dbReference>
<evidence type="ECO:0000256" key="5">
    <source>
        <dbReference type="ARBA" id="ARBA00022618"/>
    </source>
</evidence>
<comment type="subunit">
    <text evidence="10">Homodimer. Interacts with FtsZ.</text>
</comment>
<evidence type="ECO:0000256" key="12">
    <source>
        <dbReference type="SAM" id="Coils"/>
    </source>
</evidence>
<dbReference type="InterPro" id="IPR036192">
    <property type="entry name" value="Cell_div_ZapA-like_sf"/>
</dbReference>
<dbReference type="PANTHER" id="PTHR34981">
    <property type="entry name" value="CELL DIVISION PROTEIN ZAPA"/>
    <property type="match status" value="1"/>
</dbReference>
<dbReference type="Gene3D" id="3.30.160.880">
    <property type="entry name" value="Cell division protein ZapA protomer, N-terminal domain"/>
    <property type="match status" value="1"/>
</dbReference>
<keyword evidence="5 13" id="KW-0132">Cell division</keyword>
<dbReference type="GO" id="GO:0000921">
    <property type="term" value="P:septin ring assembly"/>
    <property type="evidence" value="ECO:0007669"/>
    <property type="project" value="TreeGrafter"/>
</dbReference>
<evidence type="ECO:0000256" key="9">
    <source>
        <dbReference type="ARBA" id="ARBA00024910"/>
    </source>
</evidence>
<dbReference type="RefSeq" id="WP_103920744.1">
    <property type="nucleotide sequence ID" value="NZ_FMSV02000512.1"/>
</dbReference>
<dbReference type="OrthoDB" id="5772359at2"/>
<name>A0A1H6FAA7_9GAMM</name>
<evidence type="ECO:0000256" key="6">
    <source>
        <dbReference type="ARBA" id="ARBA00023054"/>
    </source>
</evidence>
<sequence length="110" mass="12970">MRQRARQFTLHILDKEYVVACQEGEREDLKACADYLAQQMQMIREGGKVVGTERLLVMAALNIVHELLQYKTQKNSYTENLEDKEKEQKKIEIEIQRLEQKIYAALEAQR</sequence>
<evidence type="ECO:0000256" key="1">
    <source>
        <dbReference type="ARBA" id="ARBA00004496"/>
    </source>
</evidence>
<keyword evidence="4" id="KW-0963">Cytoplasm</keyword>
<evidence type="ECO:0000256" key="11">
    <source>
        <dbReference type="ARBA" id="ARBA00033158"/>
    </source>
</evidence>
<evidence type="ECO:0000313" key="13">
    <source>
        <dbReference type="EMBL" id="SEH07027.1"/>
    </source>
</evidence>
<evidence type="ECO:0000256" key="2">
    <source>
        <dbReference type="ARBA" id="ARBA00010074"/>
    </source>
</evidence>
<evidence type="ECO:0000256" key="7">
    <source>
        <dbReference type="ARBA" id="ARBA00023210"/>
    </source>
</evidence>